<dbReference type="Pfam" id="PF13416">
    <property type="entry name" value="SBP_bac_8"/>
    <property type="match status" value="1"/>
</dbReference>
<dbReference type="Proteomes" id="UP000546257">
    <property type="component" value="Unassembled WGS sequence"/>
</dbReference>
<keyword evidence="1" id="KW-0732">Signal</keyword>
<dbReference type="EMBL" id="JACKXD010000004">
    <property type="protein sequence ID" value="MBB6647062.1"/>
    <property type="molecule type" value="Genomic_DNA"/>
</dbReference>
<dbReference type="SUPFAM" id="SSF53850">
    <property type="entry name" value="Periplasmic binding protein-like II"/>
    <property type="match status" value="1"/>
</dbReference>
<protein>
    <submittedName>
        <fullName evidence="3">Extracellular solute-binding protein</fullName>
    </submittedName>
</protein>
<dbReference type="PANTHER" id="PTHR30222">
    <property type="entry name" value="SPERMIDINE/PUTRESCINE-BINDING PERIPLASMIC PROTEIN"/>
    <property type="match status" value="1"/>
</dbReference>
<accession>A0A7J9SKN4</accession>
<dbReference type="PROSITE" id="PS51257">
    <property type="entry name" value="PROKAR_LIPOPROTEIN"/>
    <property type="match status" value="1"/>
</dbReference>
<dbReference type="RefSeq" id="WP_185193436.1">
    <property type="nucleotide sequence ID" value="NZ_JACKXD010000004.1"/>
</dbReference>
<feature type="compositionally biased region" description="Polar residues" evidence="2">
    <location>
        <begin position="16"/>
        <end position="26"/>
    </location>
</feature>
<reference evidence="3 4" key="1">
    <citation type="submission" date="2020-08" db="EMBL/GenBank/DDBJ databases">
        <authorList>
            <person name="Seo M.-J."/>
        </authorList>
    </citation>
    <scope>NUCLEOTIDE SEQUENCE [LARGE SCALE GENOMIC DNA]</scope>
    <source>
        <strain evidence="3 4">MBLA0160</strain>
    </source>
</reference>
<sequence>MTRAGTAALAAAVAGCSTSPAESTPPTRIGSWPPATEAGEIVTRTYYPEWIGWADDAFSDATSISIRAESQPFAWQDRRPFGDGIVGDVRRWWADVRGTSSYDGPRRRVDVVSLQDWRLDSARDLLHPLPVERMPNWEYVRQRFREIDFHRSDGDVYGVPIEATIAGLTYDADRFDDPPDSWELLFDSEFSGRAVCTDPLRFPHIAAQYLGQDPRSPDDFEAIRELLETHHSRLVAQSDGGESTAVEEFFVSDAEAIEAFASGRAVIGSVGMEPMYAARFERGLPIDYTAPAEGALFSAFFFGVPVESPHPFAATRFVDWALRPSSAAELAAREGFMPTVGARTELPDEVASFFEWPEAWSLRYDDPRTTDEVEIEYSELLRDIYGLF</sequence>
<dbReference type="AlphaFoldDB" id="A0A7J9SKN4"/>
<organism evidence="3 4">
    <name type="scientific">Halobellus ruber</name>
    <dbReference type="NCBI Taxonomy" id="2761102"/>
    <lineage>
        <taxon>Archaea</taxon>
        <taxon>Methanobacteriati</taxon>
        <taxon>Methanobacteriota</taxon>
        <taxon>Stenosarchaea group</taxon>
        <taxon>Halobacteria</taxon>
        <taxon>Halobacteriales</taxon>
        <taxon>Haloferacaceae</taxon>
        <taxon>Halobellus</taxon>
    </lineage>
</organism>
<evidence type="ECO:0000256" key="1">
    <source>
        <dbReference type="ARBA" id="ARBA00022729"/>
    </source>
</evidence>
<dbReference type="PANTHER" id="PTHR30222:SF17">
    <property type="entry name" value="SPERMIDINE_PUTRESCINE-BINDING PERIPLASMIC PROTEIN"/>
    <property type="match status" value="1"/>
</dbReference>
<dbReference type="Gene3D" id="3.40.190.10">
    <property type="entry name" value="Periplasmic binding protein-like II"/>
    <property type="match status" value="2"/>
</dbReference>
<evidence type="ECO:0000313" key="4">
    <source>
        <dbReference type="Proteomes" id="UP000546257"/>
    </source>
</evidence>
<evidence type="ECO:0000256" key="2">
    <source>
        <dbReference type="SAM" id="MobiDB-lite"/>
    </source>
</evidence>
<keyword evidence="4" id="KW-1185">Reference proteome</keyword>
<evidence type="ECO:0000313" key="3">
    <source>
        <dbReference type="EMBL" id="MBB6647062.1"/>
    </source>
</evidence>
<dbReference type="InterPro" id="IPR006059">
    <property type="entry name" value="SBP"/>
</dbReference>
<proteinExistence type="predicted"/>
<comment type="caution">
    <text evidence="3">The sequence shown here is derived from an EMBL/GenBank/DDBJ whole genome shotgun (WGS) entry which is preliminary data.</text>
</comment>
<gene>
    <name evidence="3" type="ORF">H5V44_12330</name>
</gene>
<feature type="region of interest" description="Disordered" evidence="2">
    <location>
        <begin position="14"/>
        <end position="34"/>
    </location>
</feature>
<name>A0A7J9SKN4_9EURY</name>